<keyword evidence="2" id="KW-1185">Reference proteome</keyword>
<sequence>MTETRWLNDDEQDLWRLYLAASRKLTHAVEETLTAGGEVTFPEYSVLVSLSEAHGQQLRLRELCEELEWDRSRTSHQVTRMARRGLVSKTKFENDKRGVVVGITDMGMQRLKNAVPEHVESVRRLVFDHMHPEDVPALRRFFTGILNANNLPGYPDYIPDSFLNVLPER</sequence>
<dbReference type="GO" id="GO:0003700">
    <property type="term" value="F:DNA-binding transcription factor activity"/>
    <property type="evidence" value="ECO:0007669"/>
    <property type="project" value="InterPro"/>
</dbReference>
<dbReference type="PATRIC" id="fig|161896.4.peg.941"/>
<evidence type="ECO:0000313" key="1">
    <source>
        <dbReference type="EMBL" id="AKE38930.1"/>
    </source>
</evidence>
<dbReference type="SUPFAM" id="SSF46785">
    <property type="entry name" value="Winged helix' DNA-binding domain"/>
    <property type="match status" value="1"/>
</dbReference>
<dbReference type="GO" id="GO:0006950">
    <property type="term" value="P:response to stress"/>
    <property type="evidence" value="ECO:0007669"/>
    <property type="project" value="TreeGrafter"/>
</dbReference>
<protein>
    <submittedName>
        <fullName evidence="1">Transcriptional regulator</fullName>
    </submittedName>
</protein>
<dbReference type="STRING" id="161896.UL81_04785"/>
<proteinExistence type="predicted"/>
<dbReference type="InterPro" id="IPR000835">
    <property type="entry name" value="HTH_MarR-typ"/>
</dbReference>
<dbReference type="EMBL" id="CP011311">
    <property type="protein sequence ID" value="AKE38930.1"/>
    <property type="molecule type" value="Genomic_DNA"/>
</dbReference>
<name>A0A0F6QWF5_9CORY</name>
<dbReference type="RefSeq" id="WP_035105676.1">
    <property type="nucleotide sequence ID" value="NZ_CP011311.1"/>
</dbReference>
<reference evidence="1 2" key="1">
    <citation type="journal article" date="2015" name="Genome Announc.">
        <title>Complete Genome Sequence of Corynebacterium camporealensis DSM 44610, Isolated from the Milk of a Manchega Sheep with Subclinical Mastitis.</title>
        <authorList>
            <person name="Ruckert C."/>
            <person name="Albersmeier A."/>
            <person name="Winkler A."/>
            <person name="Tauch A."/>
        </authorList>
    </citation>
    <scope>NUCLEOTIDE SEQUENCE [LARGE SCALE GENOMIC DNA]</scope>
    <source>
        <strain evidence="1 2">DSM 44610</strain>
    </source>
</reference>
<dbReference type="PANTHER" id="PTHR33164:SF99">
    <property type="entry name" value="MARR FAMILY REGULATORY PROTEIN"/>
    <property type="match status" value="1"/>
</dbReference>
<dbReference type="AlphaFoldDB" id="A0A0F6QWF5"/>
<dbReference type="PANTHER" id="PTHR33164">
    <property type="entry name" value="TRANSCRIPTIONAL REGULATOR, MARR FAMILY"/>
    <property type="match status" value="1"/>
</dbReference>
<dbReference type="SMART" id="SM00347">
    <property type="entry name" value="HTH_MARR"/>
    <property type="match status" value="1"/>
</dbReference>
<dbReference type="InterPro" id="IPR036388">
    <property type="entry name" value="WH-like_DNA-bd_sf"/>
</dbReference>
<gene>
    <name evidence="1" type="ORF">UL81_04785</name>
</gene>
<dbReference type="HOGENOM" id="CLU_083287_2_2_11"/>
<dbReference type="PROSITE" id="PS50995">
    <property type="entry name" value="HTH_MARR_2"/>
    <property type="match status" value="1"/>
</dbReference>
<dbReference type="KEGG" id="ccj:UL81_04785"/>
<dbReference type="InterPro" id="IPR039422">
    <property type="entry name" value="MarR/SlyA-like"/>
</dbReference>
<dbReference type="Pfam" id="PF12802">
    <property type="entry name" value="MarR_2"/>
    <property type="match status" value="1"/>
</dbReference>
<dbReference type="Proteomes" id="UP000033566">
    <property type="component" value="Chromosome"/>
</dbReference>
<dbReference type="Gene3D" id="1.10.10.10">
    <property type="entry name" value="Winged helix-like DNA-binding domain superfamily/Winged helix DNA-binding domain"/>
    <property type="match status" value="1"/>
</dbReference>
<evidence type="ECO:0000313" key="2">
    <source>
        <dbReference type="Proteomes" id="UP000033566"/>
    </source>
</evidence>
<dbReference type="InterPro" id="IPR036390">
    <property type="entry name" value="WH_DNA-bd_sf"/>
</dbReference>
<organism evidence="1 2">
    <name type="scientific">Corynebacterium camporealensis</name>
    <dbReference type="NCBI Taxonomy" id="161896"/>
    <lineage>
        <taxon>Bacteria</taxon>
        <taxon>Bacillati</taxon>
        <taxon>Actinomycetota</taxon>
        <taxon>Actinomycetes</taxon>
        <taxon>Mycobacteriales</taxon>
        <taxon>Corynebacteriaceae</taxon>
        <taxon>Corynebacterium</taxon>
    </lineage>
</organism>
<accession>A0A0F6QWF5</accession>
<dbReference type="OrthoDB" id="8635520at2"/>